<evidence type="ECO:0000256" key="5">
    <source>
        <dbReference type="PROSITE-ProRule" id="PRU00068"/>
    </source>
</evidence>
<evidence type="ECO:0000256" key="1">
    <source>
        <dbReference type="ARBA" id="ARBA00004167"/>
    </source>
</evidence>
<name>A0A5K3ES30_MESCO</name>
<feature type="domain" description="EGF-like" evidence="9">
    <location>
        <begin position="796"/>
        <end position="830"/>
    </location>
</feature>
<dbReference type="PROSITE" id="PS01186">
    <property type="entry name" value="EGF_2"/>
    <property type="match status" value="1"/>
</dbReference>
<dbReference type="Pfam" id="PF01421">
    <property type="entry name" value="Reprolysin"/>
    <property type="match status" value="1"/>
</dbReference>
<dbReference type="SMART" id="SM00050">
    <property type="entry name" value="DISIN"/>
    <property type="match status" value="1"/>
</dbReference>
<feature type="region of interest" description="Disordered" evidence="7">
    <location>
        <begin position="353"/>
        <end position="388"/>
    </location>
</feature>
<comment type="subcellular location">
    <subcellularLocation>
        <location evidence="1">Membrane</location>
        <topology evidence="1">Single-pass membrane protein</topology>
    </subcellularLocation>
</comment>
<dbReference type="PROSITE" id="PS50026">
    <property type="entry name" value="EGF_3"/>
    <property type="match status" value="1"/>
</dbReference>
<keyword evidence="8" id="KW-0732">Signal</keyword>
<dbReference type="InterPro" id="IPR006586">
    <property type="entry name" value="ADAM_Cys-rich"/>
</dbReference>
<dbReference type="InterPro" id="IPR001762">
    <property type="entry name" value="Disintegrin_dom"/>
</dbReference>
<evidence type="ECO:0000256" key="6">
    <source>
        <dbReference type="PROSITE-ProRule" id="PRU00076"/>
    </source>
</evidence>
<dbReference type="Gene3D" id="2.10.25.10">
    <property type="entry name" value="Laminin"/>
    <property type="match status" value="1"/>
</dbReference>
<comment type="caution">
    <text evidence="6">Lacks conserved residue(s) required for the propagation of feature annotation.</text>
</comment>
<dbReference type="PROSITE" id="PS00022">
    <property type="entry name" value="EGF_1"/>
    <property type="match status" value="1"/>
</dbReference>
<feature type="domain" description="Disintegrin" evidence="10">
    <location>
        <begin position="507"/>
        <end position="612"/>
    </location>
</feature>
<keyword evidence="3" id="KW-1133">Transmembrane helix</keyword>
<dbReference type="Gene3D" id="4.10.70.10">
    <property type="entry name" value="Disintegrin domain"/>
    <property type="match status" value="1"/>
</dbReference>
<dbReference type="InterPro" id="IPR036436">
    <property type="entry name" value="Disintegrin_dom_sf"/>
</dbReference>
<keyword evidence="6" id="KW-1015">Disulfide bond</keyword>
<feature type="disulfide bond" evidence="6">
    <location>
        <begin position="820"/>
        <end position="829"/>
    </location>
</feature>
<proteinExistence type="predicted"/>
<dbReference type="AlphaFoldDB" id="A0A5K3ES30"/>
<evidence type="ECO:0000259" key="10">
    <source>
        <dbReference type="PROSITE" id="PS50214"/>
    </source>
</evidence>
<evidence type="ECO:0000256" key="7">
    <source>
        <dbReference type="SAM" id="MobiDB-lite"/>
    </source>
</evidence>
<keyword evidence="2" id="KW-0812">Transmembrane</keyword>
<evidence type="ECO:0000256" key="2">
    <source>
        <dbReference type="ARBA" id="ARBA00022692"/>
    </source>
</evidence>
<feature type="chain" id="PRO_5024423564" evidence="8">
    <location>
        <begin position="25"/>
        <end position="879"/>
    </location>
</feature>
<keyword evidence="4" id="KW-0472">Membrane</keyword>
<reference evidence="12" key="1">
    <citation type="submission" date="2019-11" db="UniProtKB">
        <authorList>
            <consortium name="WormBaseParasite"/>
        </authorList>
    </citation>
    <scope>IDENTIFICATION</scope>
</reference>
<dbReference type="Gene3D" id="3.40.390.10">
    <property type="entry name" value="Collagenase (Catalytic Domain)"/>
    <property type="match status" value="1"/>
</dbReference>
<dbReference type="PANTHER" id="PTHR11905">
    <property type="entry name" value="ADAM A DISINTEGRIN AND METALLOPROTEASE DOMAIN"/>
    <property type="match status" value="1"/>
</dbReference>
<dbReference type="Pfam" id="PF00200">
    <property type="entry name" value="Disintegrin"/>
    <property type="match status" value="1"/>
</dbReference>
<dbReference type="GO" id="GO:0006509">
    <property type="term" value="P:membrane protein ectodomain proteolysis"/>
    <property type="evidence" value="ECO:0007669"/>
    <property type="project" value="TreeGrafter"/>
</dbReference>
<evidence type="ECO:0000313" key="12">
    <source>
        <dbReference type="WBParaSite" id="MCU_002601-RA"/>
    </source>
</evidence>
<feature type="signal peptide" evidence="8">
    <location>
        <begin position="1"/>
        <end position="24"/>
    </location>
</feature>
<evidence type="ECO:0000259" key="9">
    <source>
        <dbReference type="PROSITE" id="PS50026"/>
    </source>
</evidence>
<dbReference type="InterPro" id="IPR001590">
    <property type="entry name" value="Peptidase_M12B"/>
</dbReference>
<dbReference type="SMART" id="SM00608">
    <property type="entry name" value="ACR"/>
    <property type="match status" value="1"/>
</dbReference>
<dbReference type="Pfam" id="PF23106">
    <property type="entry name" value="EGF_Teneurin"/>
    <property type="match status" value="1"/>
</dbReference>
<dbReference type="SUPFAM" id="SSF55486">
    <property type="entry name" value="Metalloproteases ('zincins'), catalytic domain"/>
    <property type="match status" value="1"/>
</dbReference>
<dbReference type="InterPro" id="IPR024079">
    <property type="entry name" value="MetalloPept_cat_dom_sf"/>
</dbReference>
<dbReference type="Pfam" id="PF08516">
    <property type="entry name" value="ADAM_CR"/>
    <property type="match status" value="1"/>
</dbReference>
<evidence type="ECO:0000259" key="11">
    <source>
        <dbReference type="PROSITE" id="PS50215"/>
    </source>
</evidence>
<feature type="domain" description="Peptidase M12B" evidence="11">
    <location>
        <begin position="275"/>
        <end position="510"/>
    </location>
</feature>
<dbReference type="PROSITE" id="PS50215">
    <property type="entry name" value="ADAM_MEPRO"/>
    <property type="match status" value="1"/>
</dbReference>
<dbReference type="SUPFAM" id="SSF57552">
    <property type="entry name" value="Blood coagulation inhibitor (disintegrin)"/>
    <property type="match status" value="1"/>
</dbReference>
<feature type="disulfide bond" evidence="5">
    <location>
        <begin position="584"/>
        <end position="604"/>
    </location>
</feature>
<accession>A0A5K3ES30</accession>
<protein>
    <submittedName>
        <fullName evidence="12">Disintegrin domain-containing protein</fullName>
    </submittedName>
</protein>
<evidence type="ECO:0000256" key="4">
    <source>
        <dbReference type="ARBA" id="ARBA00023136"/>
    </source>
</evidence>
<organism evidence="12">
    <name type="scientific">Mesocestoides corti</name>
    <name type="common">Flatworm</name>
    <dbReference type="NCBI Taxonomy" id="53468"/>
    <lineage>
        <taxon>Eukaryota</taxon>
        <taxon>Metazoa</taxon>
        <taxon>Spiralia</taxon>
        <taxon>Lophotrochozoa</taxon>
        <taxon>Platyhelminthes</taxon>
        <taxon>Cestoda</taxon>
        <taxon>Eucestoda</taxon>
        <taxon>Cyclophyllidea</taxon>
        <taxon>Mesocestoididae</taxon>
        <taxon>Mesocestoides</taxon>
    </lineage>
</organism>
<keyword evidence="6" id="KW-0245">EGF-like domain</keyword>
<evidence type="ECO:0000256" key="8">
    <source>
        <dbReference type="SAM" id="SignalP"/>
    </source>
</evidence>
<dbReference type="PANTHER" id="PTHR11905:SF248">
    <property type="entry name" value="DISINTEGRIN AND METALLOPROTEINASE DOMAIN-CONTAINING PROTEIN UNC-71"/>
    <property type="match status" value="1"/>
</dbReference>
<evidence type="ECO:0000256" key="3">
    <source>
        <dbReference type="ARBA" id="ARBA00022989"/>
    </source>
</evidence>
<dbReference type="InterPro" id="IPR000742">
    <property type="entry name" value="EGF"/>
</dbReference>
<dbReference type="PROSITE" id="PS50214">
    <property type="entry name" value="DISINTEGRIN_2"/>
    <property type="match status" value="1"/>
</dbReference>
<sequence length="879" mass="96817">MRPPSFWVVVLASCGFLILMSAHATDNAAADISGVTSVNSLKPHISNRVPLHPLSGDQNIGCDCYSVPECFTNCSFVPQIRPRLLGSREFLQTLPTPFGVTMLQQLRRKRLKYDTSTASKWSYFQQAQFRLSLLGSEKAIQIKLKKSSVFSADGDYSTLFYRSRNGIVSEVEFTRPEDCFYTGEVETAPNTSYAAVDTCSGLRGAIFYQNVTYVIFPLPCPSCEPQTAPHLILPWQATPVARNASMRTFWKPVDLMAMLQTSLERGVSAATDTLHTLWLEFIVDENLLREFGDNFTTTIRYTASVVNLVNFHFRDLPIRIHLLRTQVWNLGNRMPVERSIKATLNGIQRYRSEQGSVSSRVEGALRRHKRNPQDLDDSGPPQPSPGAFKHVEYRKSDITLFLTSSTEIEFVEGVDYIAVPGSICTPRGTAVVRVNLTDFEFHVARLVSKSIAEILGILSFPCPEMYSCDDREVFSRGDLSRLRLALLSGISACLRSASVEERESLTIDTCGNGVVDRGEECEPHQHGITVNFQPGGTGSGIVNGSVSSSTGCCDPKTCLADVHAVCVDGACCRGCQLVSRGRLCRPARDQCDLPEFCSGLEPNCPSDLYLENGMPCRVDAKTSEESTAAASVGAEERENALCYEGRCPTRSSHCKALWGPSARTADEFCYTSLNKNIDSACGEGVICEDENTMCGLLHCRDGTDEPLPVEARSLSFFNLRTQHDRQKIQCQYVASTQKFSYVPEGASCDVGRFCFQRRCIKPTAIAVHSKCPRGPYIPAGNEEGGGEFIHPAVRRNLPTTPVNATCSGRGICTNGAFCLCPPGWHGPSCSQRQMQPKVMNQNVSSAKSRTPAAFSSVYPDEDISRLIWMYLQAVDKNPG</sequence>
<dbReference type="GO" id="GO:0004222">
    <property type="term" value="F:metalloendopeptidase activity"/>
    <property type="evidence" value="ECO:0007669"/>
    <property type="project" value="InterPro"/>
</dbReference>
<dbReference type="WBParaSite" id="MCU_002601-RA">
    <property type="protein sequence ID" value="MCU_002601-RA"/>
    <property type="gene ID" value="MCU_002601"/>
</dbReference>
<dbReference type="GO" id="GO:0016020">
    <property type="term" value="C:membrane"/>
    <property type="evidence" value="ECO:0007669"/>
    <property type="project" value="UniProtKB-SubCell"/>
</dbReference>